<comment type="caution">
    <text evidence="12">The sequence shown here is derived from an EMBL/GenBank/DDBJ whole genome shotgun (WGS) entry which is preliminary data.</text>
</comment>
<dbReference type="Gene3D" id="3.40.35.10">
    <property type="entry name" value="Phosphotransferase system, sorbose subfamily IIB component"/>
    <property type="match status" value="1"/>
</dbReference>
<dbReference type="GeneID" id="303194310"/>
<keyword evidence="3" id="KW-1003">Cell membrane</keyword>
<dbReference type="GO" id="GO:0009401">
    <property type="term" value="P:phosphoenolpyruvate-dependent sugar phosphotransferase system"/>
    <property type="evidence" value="ECO:0007669"/>
    <property type="project" value="UniProtKB-KW"/>
</dbReference>
<dbReference type="PROSITE" id="PS51096">
    <property type="entry name" value="PTS_EIIA_TYPE_4"/>
    <property type="match status" value="1"/>
</dbReference>
<organism evidence="12 13">
    <name type="scientific">Pseudolactococcus laudensis</name>
    <dbReference type="NCBI Taxonomy" id="1494461"/>
    <lineage>
        <taxon>Bacteria</taxon>
        <taxon>Bacillati</taxon>
        <taxon>Bacillota</taxon>
        <taxon>Bacilli</taxon>
        <taxon>Lactobacillales</taxon>
        <taxon>Streptococcaceae</taxon>
        <taxon>Pseudolactococcus</taxon>
    </lineage>
</organism>
<evidence type="ECO:0000256" key="1">
    <source>
        <dbReference type="ARBA" id="ARBA00004651"/>
    </source>
</evidence>
<evidence type="ECO:0000256" key="6">
    <source>
        <dbReference type="ARBA" id="ARBA00022683"/>
    </source>
</evidence>
<dbReference type="InterPro" id="IPR051471">
    <property type="entry name" value="Bacterial_PTS_sugar_comp"/>
</dbReference>
<accession>A0A7V8SJ40</accession>
<dbReference type="SUPFAM" id="SSF53062">
    <property type="entry name" value="PTS system fructose IIA component-like"/>
    <property type="match status" value="1"/>
</dbReference>
<dbReference type="InterPro" id="IPR004700">
    <property type="entry name" value="PTS_IIC_man"/>
</dbReference>
<evidence type="ECO:0000256" key="4">
    <source>
        <dbReference type="ARBA" id="ARBA00022597"/>
    </source>
</evidence>
<proteinExistence type="predicted"/>
<keyword evidence="13" id="KW-1185">Reference proteome</keyword>
<dbReference type="GO" id="GO:0016301">
    <property type="term" value="F:kinase activity"/>
    <property type="evidence" value="ECO:0007669"/>
    <property type="project" value="UniProtKB-KW"/>
</dbReference>
<keyword evidence="6" id="KW-0598">Phosphotransferase system</keyword>
<evidence type="ECO:0000256" key="7">
    <source>
        <dbReference type="ARBA" id="ARBA00022692"/>
    </source>
</evidence>
<evidence type="ECO:0000256" key="5">
    <source>
        <dbReference type="ARBA" id="ARBA00022679"/>
    </source>
</evidence>
<dbReference type="PANTHER" id="PTHR33799">
    <property type="entry name" value="PTS PERMEASE-RELATED-RELATED"/>
    <property type="match status" value="1"/>
</dbReference>
<evidence type="ECO:0000256" key="2">
    <source>
        <dbReference type="ARBA" id="ARBA00022448"/>
    </source>
</evidence>
<dbReference type="EMBL" id="JACBNY010000002">
    <property type="protein sequence ID" value="MBA0015959.1"/>
    <property type="molecule type" value="Genomic_DNA"/>
</dbReference>
<dbReference type="RefSeq" id="WP_180746026.1">
    <property type="nucleotide sequence ID" value="NZ_CBCRWQ010000001.1"/>
</dbReference>
<evidence type="ECO:0000259" key="11">
    <source>
        <dbReference type="PROSITE" id="PS51096"/>
    </source>
</evidence>
<dbReference type="Pfam" id="PF03610">
    <property type="entry name" value="EIIA-man"/>
    <property type="match status" value="1"/>
</dbReference>
<dbReference type="Proteomes" id="UP000530186">
    <property type="component" value="Unassembled WGS sequence"/>
</dbReference>
<feature type="domain" description="PTS EIIA type-4" evidence="11">
    <location>
        <begin position="1"/>
        <end position="126"/>
    </location>
</feature>
<sequence>MKKFLIAAHGNLALGIKSTLELFLGDALDFTYLTAYTDDAPNLEEALENFFSSIDEQTDQTVIFTDLYGGSVNQKIALKASGKANVFVIAGMNLPLIMETASLALSGEDYDNDKIAKLITGARQELKQVELVAGTLQTDNAETEQEMTETVTLEASTPALTERPETNKHMTMRVDERLIHGQVAMVWSKALKLDDYAKAGNAKAYTRLHFGIWGLNWGIYSLIPFFAILFGAKATESALKLIPEVIMHGLSVAGNLLPAVGMAMLLKMLWDNKIAAYFFLGFIVIAYLKVPLIAVSALAIIIAVIVAQNDMTLKTLKDKIGHGVKSLGQKSTDPKQQEVDDFYA</sequence>
<dbReference type="SUPFAM" id="SSF52728">
    <property type="entry name" value="PTS IIb component"/>
    <property type="match status" value="1"/>
</dbReference>
<dbReference type="GO" id="GO:0008982">
    <property type="term" value="F:protein-N(PI)-phosphohistidine-sugar phosphotransferase activity"/>
    <property type="evidence" value="ECO:0007669"/>
    <property type="project" value="InterPro"/>
</dbReference>
<dbReference type="AlphaFoldDB" id="A0A7V8SJ40"/>
<dbReference type="Gene3D" id="3.40.50.510">
    <property type="entry name" value="Phosphotransferase system, mannose-type IIA component"/>
    <property type="match status" value="1"/>
</dbReference>
<keyword evidence="4 12" id="KW-0762">Sugar transport</keyword>
<reference evidence="12 13" key="1">
    <citation type="submission" date="2020-07" db="EMBL/GenBank/DDBJ databases">
        <authorList>
            <person name="Hilgarth M."/>
            <person name="Werum V."/>
            <person name="Vogel R.F."/>
        </authorList>
    </citation>
    <scope>NUCLEOTIDE SEQUENCE [LARGE SCALE GENOMIC DNA]</scope>
    <source>
        <strain evidence="12 13">DSM 28961</strain>
    </source>
</reference>
<dbReference type="InterPro" id="IPR036667">
    <property type="entry name" value="PTS_IIB_sorbose-sp_sf"/>
</dbReference>
<feature type="transmembrane region" description="Helical" evidence="10">
    <location>
        <begin position="210"/>
        <end position="232"/>
    </location>
</feature>
<evidence type="ECO:0000256" key="8">
    <source>
        <dbReference type="ARBA" id="ARBA00022989"/>
    </source>
</evidence>
<evidence type="ECO:0000313" key="12">
    <source>
        <dbReference type="EMBL" id="MBA0015959.1"/>
    </source>
</evidence>
<feature type="transmembrane region" description="Helical" evidence="10">
    <location>
        <begin position="276"/>
        <end position="307"/>
    </location>
</feature>
<dbReference type="PANTHER" id="PTHR33799:SF1">
    <property type="entry name" value="PTS SYSTEM MANNOSE-SPECIFIC EIIAB COMPONENT-RELATED"/>
    <property type="match status" value="1"/>
</dbReference>
<keyword evidence="5" id="KW-0808">Transferase</keyword>
<evidence type="ECO:0000256" key="3">
    <source>
        <dbReference type="ARBA" id="ARBA00022475"/>
    </source>
</evidence>
<dbReference type="GO" id="GO:0005737">
    <property type="term" value="C:cytoplasm"/>
    <property type="evidence" value="ECO:0007669"/>
    <property type="project" value="UniProtKB-SubCell"/>
</dbReference>
<gene>
    <name evidence="12" type="ORF">HZR21_02165</name>
</gene>
<keyword evidence="9 10" id="KW-0472">Membrane</keyword>
<feature type="transmembrane region" description="Helical" evidence="10">
    <location>
        <begin position="252"/>
        <end position="270"/>
    </location>
</feature>
<dbReference type="InterPro" id="IPR036662">
    <property type="entry name" value="PTS_EIIA_man-typ_sf"/>
</dbReference>
<dbReference type="GO" id="GO:0005886">
    <property type="term" value="C:plasma membrane"/>
    <property type="evidence" value="ECO:0007669"/>
    <property type="project" value="UniProtKB-SubCell"/>
</dbReference>
<keyword evidence="7 10" id="KW-0812">Transmembrane</keyword>
<dbReference type="InterPro" id="IPR004701">
    <property type="entry name" value="PTS_EIIA_man-typ"/>
</dbReference>
<evidence type="ECO:0000256" key="9">
    <source>
        <dbReference type="ARBA" id="ARBA00023136"/>
    </source>
</evidence>
<evidence type="ECO:0000256" key="10">
    <source>
        <dbReference type="SAM" id="Phobius"/>
    </source>
</evidence>
<protein>
    <submittedName>
        <fullName evidence="12">PTS sugar transporter subunit IIC</fullName>
    </submittedName>
</protein>
<keyword evidence="8 10" id="KW-1133">Transmembrane helix</keyword>
<evidence type="ECO:0000313" key="13">
    <source>
        <dbReference type="Proteomes" id="UP000530186"/>
    </source>
</evidence>
<dbReference type="Pfam" id="PF03609">
    <property type="entry name" value="EII-Sor"/>
    <property type="match status" value="1"/>
</dbReference>
<comment type="subcellular location">
    <subcellularLocation>
        <location evidence="1">Cell membrane</location>
        <topology evidence="1">Multi-pass membrane protein</topology>
    </subcellularLocation>
</comment>
<keyword evidence="2" id="KW-0813">Transport</keyword>
<name>A0A7V8SJ40_9LACT</name>